<protein>
    <submittedName>
        <fullName evidence="11">Response regulator</fullName>
    </submittedName>
</protein>
<feature type="modified residue" description="4-aspartylphosphate" evidence="9">
    <location>
        <position position="56"/>
    </location>
</feature>
<dbReference type="CDD" id="cd19925">
    <property type="entry name" value="REC_citrate_TCS"/>
    <property type="match status" value="1"/>
</dbReference>
<feature type="domain" description="Response regulatory" evidence="10">
    <location>
        <begin position="5"/>
        <end position="121"/>
    </location>
</feature>
<dbReference type="Proteomes" id="UP000825179">
    <property type="component" value="Chromosome"/>
</dbReference>
<dbReference type="PIRSF" id="PIRSF006171">
    <property type="entry name" value="RR_citrat_malat"/>
    <property type="match status" value="1"/>
</dbReference>
<evidence type="ECO:0000256" key="3">
    <source>
        <dbReference type="ARBA" id="ARBA00022553"/>
    </source>
</evidence>
<gene>
    <name evidence="11" type="ORF">HUR95_05990</name>
</gene>
<dbReference type="Pfam" id="PF09339">
    <property type="entry name" value="HTH_IclR"/>
    <property type="match status" value="1"/>
</dbReference>
<sequence length="242" mass="27531">MGMINVFIVEDDPMVLEVNKGFLAKVDGFKLVGSARTAEEANEKLKDLPVDLVLLDYYLPDRPGVEVLTWMRQENLPADVIMITAARDVSTVKALFRHGVVDYLVKPFRFERFKAALEAYRQMWGKFNREKHLNQEDIDALKRVQAEQTEAVVTNLGQMPKGLSEVTLQRILAVLRNRKEPVKATDVADDLGMARVTVRRYLDFLVQEGKVDMQINYGSIGRPSHYYTLSEKSGSGRPKRSK</sequence>
<keyword evidence="5" id="KW-0805">Transcription regulation</keyword>
<dbReference type="Pfam" id="PF00072">
    <property type="entry name" value="Response_reg"/>
    <property type="match status" value="1"/>
</dbReference>
<dbReference type="PROSITE" id="PS50110">
    <property type="entry name" value="RESPONSE_REGULATORY"/>
    <property type="match status" value="1"/>
</dbReference>
<evidence type="ECO:0000256" key="7">
    <source>
        <dbReference type="ARBA" id="ARBA00023159"/>
    </source>
</evidence>
<dbReference type="InterPro" id="IPR036390">
    <property type="entry name" value="WH_DNA-bd_sf"/>
</dbReference>
<dbReference type="PANTHER" id="PTHR45526">
    <property type="entry name" value="TRANSCRIPTIONAL REGULATORY PROTEIN DPIA"/>
    <property type="match status" value="1"/>
</dbReference>
<dbReference type="PANTHER" id="PTHR45526:SF1">
    <property type="entry name" value="TRANSCRIPTIONAL REGULATORY PROTEIN DCUR-RELATED"/>
    <property type="match status" value="1"/>
</dbReference>
<dbReference type="SUPFAM" id="SSF46785">
    <property type="entry name" value="Winged helix' DNA-binding domain"/>
    <property type="match status" value="1"/>
</dbReference>
<evidence type="ECO:0000256" key="6">
    <source>
        <dbReference type="ARBA" id="ARBA00023125"/>
    </source>
</evidence>
<dbReference type="InterPro" id="IPR005471">
    <property type="entry name" value="Tscrpt_reg_IclR_N"/>
</dbReference>
<keyword evidence="2" id="KW-0963">Cytoplasm</keyword>
<evidence type="ECO:0000259" key="10">
    <source>
        <dbReference type="PROSITE" id="PS50110"/>
    </source>
</evidence>
<dbReference type="InterPro" id="IPR024187">
    <property type="entry name" value="Sig_transdc_resp-reg_cit/mal"/>
</dbReference>
<evidence type="ECO:0000313" key="11">
    <source>
        <dbReference type="EMBL" id="QZT35324.1"/>
    </source>
</evidence>
<comment type="subcellular location">
    <subcellularLocation>
        <location evidence="1">Cytoplasm</location>
    </subcellularLocation>
</comment>
<dbReference type="GO" id="GO:0003677">
    <property type="term" value="F:DNA binding"/>
    <property type="evidence" value="ECO:0007669"/>
    <property type="project" value="UniProtKB-KW"/>
</dbReference>
<dbReference type="EMBL" id="CP082237">
    <property type="protein sequence ID" value="QZT35324.1"/>
    <property type="molecule type" value="Genomic_DNA"/>
</dbReference>
<keyword evidence="12" id="KW-1185">Reference proteome</keyword>
<evidence type="ECO:0000256" key="8">
    <source>
        <dbReference type="ARBA" id="ARBA00023163"/>
    </source>
</evidence>
<dbReference type="AlphaFoldDB" id="A0A8X8ICM9"/>
<dbReference type="Gene3D" id="3.40.50.2300">
    <property type="match status" value="1"/>
</dbReference>
<keyword evidence="8" id="KW-0804">Transcription</keyword>
<keyword evidence="7" id="KW-0010">Activator</keyword>
<dbReference type="SUPFAM" id="SSF52172">
    <property type="entry name" value="CheY-like"/>
    <property type="match status" value="1"/>
</dbReference>
<dbReference type="GO" id="GO:0003700">
    <property type="term" value="F:DNA-binding transcription factor activity"/>
    <property type="evidence" value="ECO:0007669"/>
    <property type="project" value="InterPro"/>
</dbReference>
<dbReference type="InterPro" id="IPR051271">
    <property type="entry name" value="2C-system_Tx_regulators"/>
</dbReference>
<reference evidence="11 12" key="1">
    <citation type="journal article" date="2020" name="Extremophiles">
        <title>Genomic analysis of Caldalkalibacillus thermarum TA2.A1 reveals aerobic alkaliphilic metabolism and evolutionary hallmarks linking alkaliphilic bacteria and plant life.</title>
        <authorList>
            <person name="de Jong S.I."/>
            <person name="van den Broek M.A."/>
            <person name="Merkel A.Y."/>
            <person name="de la Torre Cortes P."/>
            <person name="Kalamorz F."/>
            <person name="Cook G.M."/>
            <person name="van Loosdrecht M.C.M."/>
            <person name="McMillan D.G.G."/>
        </authorList>
    </citation>
    <scope>NUCLEOTIDE SEQUENCE [LARGE SCALE GENOMIC DNA]</scope>
    <source>
        <strain evidence="11 12">TA2.A1</strain>
    </source>
</reference>
<dbReference type="OrthoDB" id="9759232at2"/>
<evidence type="ECO:0000313" key="12">
    <source>
        <dbReference type="Proteomes" id="UP000825179"/>
    </source>
</evidence>
<evidence type="ECO:0000256" key="4">
    <source>
        <dbReference type="ARBA" id="ARBA00023012"/>
    </source>
</evidence>
<dbReference type="KEGG" id="cthu:HUR95_05990"/>
<dbReference type="InterPro" id="IPR011006">
    <property type="entry name" value="CheY-like_superfamily"/>
</dbReference>
<proteinExistence type="predicted"/>
<dbReference type="Gene3D" id="1.10.10.10">
    <property type="entry name" value="Winged helix-like DNA-binding domain superfamily/Winged helix DNA-binding domain"/>
    <property type="match status" value="1"/>
</dbReference>
<evidence type="ECO:0000256" key="9">
    <source>
        <dbReference type="PROSITE-ProRule" id="PRU00169"/>
    </source>
</evidence>
<accession>A0A8X8ICM9</accession>
<name>A0A8X8ICM9_CALTT</name>
<evidence type="ECO:0000256" key="5">
    <source>
        <dbReference type="ARBA" id="ARBA00023015"/>
    </source>
</evidence>
<evidence type="ECO:0000256" key="2">
    <source>
        <dbReference type="ARBA" id="ARBA00022490"/>
    </source>
</evidence>
<dbReference type="GO" id="GO:0005737">
    <property type="term" value="C:cytoplasm"/>
    <property type="evidence" value="ECO:0007669"/>
    <property type="project" value="UniProtKB-SubCell"/>
</dbReference>
<dbReference type="InterPro" id="IPR036388">
    <property type="entry name" value="WH-like_DNA-bd_sf"/>
</dbReference>
<keyword evidence="4" id="KW-0902">Two-component regulatory system</keyword>
<keyword evidence="6" id="KW-0238">DNA-binding</keyword>
<evidence type="ECO:0000256" key="1">
    <source>
        <dbReference type="ARBA" id="ARBA00004496"/>
    </source>
</evidence>
<dbReference type="InterPro" id="IPR001789">
    <property type="entry name" value="Sig_transdc_resp-reg_receiver"/>
</dbReference>
<organism evidence="11 12">
    <name type="scientific">Caldalkalibacillus thermarum (strain TA2.A1)</name>
    <dbReference type="NCBI Taxonomy" id="986075"/>
    <lineage>
        <taxon>Bacteria</taxon>
        <taxon>Bacillati</taxon>
        <taxon>Bacillota</taxon>
        <taxon>Bacilli</taxon>
        <taxon>Bacillales</taxon>
        <taxon>Bacillaceae</taxon>
        <taxon>Caldalkalibacillus</taxon>
    </lineage>
</organism>
<dbReference type="GO" id="GO:0000156">
    <property type="term" value="F:phosphorelay response regulator activity"/>
    <property type="evidence" value="ECO:0007669"/>
    <property type="project" value="TreeGrafter"/>
</dbReference>
<dbReference type="SMART" id="SM00448">
    <property type="entry name" value="REC"/>
    <property type="match status" value="1"/>
</dbReference>
<keyword evidence="3 9" id="KW-0597">Phosphoprotein</keyword>